<dbReference type="CDD" id="cd03801">
    <property type="entry name" value="GT4_PimA-like"/>
    <property type="match status" value="1"/>
</dbReference>
<evidence type="ECO:0000313" key="5">
    <source>
        <dbReference type="EMBL" id="MDT0486564.1"/>
    </source>
</evidence>
<sequence>MPTIVQITPYYPPALGGLERVVSNLAREQAKRHDVEVLTTALRTEGLPRTTREEGVVVHRHRAVEVAHTALAPGLATHLARLPRDAVLHLHCAHALLPEMVALATRLRGTRFLLHFHLDVDASGPLGALLPHYKEHVFGRVLRNAAGVIALTDAQAAFLTDTYRVPADRVHIVPNGVGATYFMPAREPAPGPLNLLYVGRLGVQKNVSRLLNALDRTRQDIRLRIVGDGELRGQLQEQAAGLGLENVEFSGALLGEDLVKAYADSDAFVLPSDKEGMPLVVLEAMAAGLPVIATDVPGTRELVRGTGLLAAPEPAALAAALDSVAADLALRARLARASVERARDYSWETVARLVDDVYTKAGLL</sequence>
<dbReference type="Pfam" id="PF13439">
    <property type="entry name" value="Glyco_transf_4"/>
    <property type="match status" value="1"/>
</dbReference>
<dbReference type="InterPro" id="IPR050194">
    <property type="entry name" value="Glycosyltransferase_grp1"/>
</dbReference>
<dbReference type="Gene3D" id="3.40.50.2000">
    <property type="entry name" value="Glycogen Phosphorylase B"/>
    <property type="match status" value="2"/>
</dbReference>
<protein>
    <submittedName>
        <fullName evidence="5">Glycosyltransferase family 4 protein</fullName>
        <ecNumber evidence="5">2.4.-.-</ecNumber>
    </submittedName>
</protein>
<dbReference type="InterPro" id="IPR001296">
    <property type="entry name" value="Glyco_trans_1"/>
</dbReference>
<name>A0ABU2VN31_9ACTN</name>
<comment type="caution">
    <text evidence="5">The sequence shown here is derived from an EMBL/GenBank/DDBJ whole genome shotgun (WGS) entry which is preliminary data.</text>
</comment>
<reference evidence="6" key="1">
    <citation type="submission" date="2023-07" db="EMBL/GenBank/DDBJ databases">
        <title>30 novel species of actinomycetes from the DSMZ collection.</title>
        <authorList>
            <person name="Nouioui I."/>
        </authorList>
    </citation>
    <scope>NUCLEOTIDE SEQUENCE [LARGE SCALE GENOMIC DNA]</scope>
    <source>
        <strain evidence="6">DSM 41640</strain>
    </source>
</reference>
<evidence type="ECO:0000256" key="2">
    <source>
        <dbReference type="ARBA" id="ARBA00022679"/>
    </source>
</evidence>
<keyword evidence="6" id="KW-1185">Reference proteome</keyword>
<gene>
    <name evidence="5" type="ORF">RNB18_41500</name>
</gene>
<dbReference type="InterPro" id="IPR028098">
    <property type="entry name" value="Glyco_trans_4-like_N"/>
</dbReference>
<feature type="domain" description="Glycosyltransferase subfamily 4-like N-terminal" evidence="4">
    <location>
        <begin position="16"/>
        <end position="177"/>
    </location>
</feature>
<dbReference type="GO" id="GO:0016757">
    <property type="term" value="F:glycosyltransferase activity"/>
    <property type="evidence" value="ECO:0007669"/>
    <property type="project" value="UniProtKB-KW"/>
</dbReference>
<dbReference type="EMBL" id="JAVREZ010000021">
    <property type="protein sequence ID" value="MDT0486564.1"/>
    <property type="molecule type" value="Genomic_DNA"/>
</dbReference>
<evidence type="ECO:0000259" key="4">
    <source>
        <dbReference type="Pfam" id="PF13439"/>
    </source>
</evidence>
<dbReference type="RefSeq" id="WP_311719280.1">
    <property type="nucleotide sequence ID" value="NZ_JAVREZ010000021.1"/>
</dbReference>
<organism evidence="5 6">
    <name type="scientific">Streptomyces doebereineriae</name>
    <dbReference type="NCBI Taxonomy" id="3075528"/>
    <lineage>
        <taxon>Bacteria</taxon>
        <taxon>Bacillati</taxon>
        <taxon>Actinomycetota</taxon>
        <taxon>Actinomycetes</taxon>
        <taxon>Kitasatosporales</taxon>
        <taxon>Streptomycetaceae</taxon>
        <taxon>Streptomyces</taxon>
    </lineage>
</organism>
<dbReference type="PANTHER" id="PTHR45947:SF3">
    <property type="entry name" value="SULFOQUINOVOSYL TRANSFERASE SQD2"/>
    <property type="match status" value="1"/>
</dbReference>
<evidence type="ECO:0000256" key="1">
    <source>
        <dbReference type="ARBA" id="ARBA00022676"/>
    </source>
</evidence>
<dbReference type="SUPFAM" id="SSF53756">
    <property type="entry name" value="UDP-Glycosyltransferase/glycogen phosphorylase"/>
    <property type="match status" value="1"/>
</dbReference>
<dbReference type="Proteomes" id="UP001183824">
    <property type="component" value="Unassembled WGS sequence"/>
</dbReference>
<evidence type="ECO:0000259" key="3">
    <source>
        <dbReference type="Pfam" id="PF00534"/>
    </source>
</evidence>
<dbReference type="EC" id="2.4.-.-" evidence="5"/>
<keyword evidence="1 5" id="KW-0328">Glycosyltransferase</keyword>
<dbReference type="PANTHER" id="PTHR45947">
    <property type="entry name" value="SULFOQUINOVOSYL TRANSFERASE SQD2"/>
    <property type="match status" value="1"/>
</dbReference>
<feature type="domain" description="Glycosyl transferase family 1" evidence="3">
    <location>
        <begin position="192"/>
        <end position="337"/>
    </location>
</feature>
<proteinExistence type="predicted"/>
<evidence type="ECO:0000313" key="6">
    <source>
        <dbReference type="Proteomes" id="UP001183824"/>
    </source>
</evidence>
<accession>A0ABU2VN31</accession>
<keyword evidence="2 5" id="KW-0808">Transferase</keyword>
<dbReference type="Pfam" id="PF00534">
    <property type="entry name" value="Glycos_transf_1"/>
    <property type="match status" value="1"/>
</dbReference>